<dbReference type="InterPro" id="IPR011990">
    <property type="entry name" value="TPR-like_helical_dom_sf"/>
</dbReference>
<keyword evidence="2" id="KW-1185">Reference proteome</keyword>
<proteinExistence type="predicted"/>
<dbReference type="Pfam" id="PF12739">
    <property type="entry name" value="TRAPPC-Trs85"/>
    <property type="match status" value="1"/>
</dbReference>
<gene>
    <name evidence="1" type="ORF">BCR44DRAFT_1217632</name>
</gene>
<organism evidence="1 2">
    <name type="scientific">Catenaria anguillulae PL171</name>
    <dbReference type="NCBI Taxonomy" id="765915"/>
    <lineage>
        <taxon>Eukaryota</taxon>
        <taxon>Fungi</taxon>
        <taxon>Fungi incertae sedis</taxon>
        <taxon>Blastocladiomycota</taxon>
        <taxon>Blastocladiomycetes</taxon>
        <taxon>Blastocladiales</taxon>
        <taxon>Catenariaceae</taxon>
        <taxon>Catenaria</taxon>
    </lineage>
</organism>
<dbReference type="PANTHER" id="PTHR12975:SF6">
    <property type="entry name" value="TRAFFICKING PROTEIN PARTICLE COMPLEX SUBUNIT 8"/>
    <property type="match status" value="1"/>
</dbReference>
<dbReference type="SUPFAM" id="SSF48452">
    <property type="entry name" value="TPR-like"/>
    <property type="match status" value="1"/>
</dbReference>
<sequence length="613" mass="66207">MGAGIRIHTSTATSARTFVHSLINQSLVPYLERSAAHWNETVAAPRRGITGRLFTASRKYFGVGGGSGSNSRANTPSPIFGGTSSITPPSVTYTHTAQEALLRRLADFALVLRDYKLALSVYQTAARAYSSDKAYRHLAAAQEMIAVCHALLGQWSEVDTAHEQALSTYLTKIRSPLGAARATITLATLCAPDQPSLAASIYLRMASIDVDASAPRVALFLEQAAQLYVDIGYLRKCLIHLVLAGNKYAKSSLRLHAIRCYQVAQQLLPPKWDTMFDHVHLALGRQYYHLGDYGQSVQEMLKLVHPNQSMVLEELVYLYSQYPMAGPGKELEWHALEEGVPKVEIKAVDPICVHEKATLVLHITNSLLIPLSVCSPNLVFSTVAAPISSSATTSPTSSPASPAAPDALPPVIDVEVPTTSHSIECEPTVTIQAFLTLHGLRPGSATMTHLTYRMFDMIPIRIPLVKPVTIHVIPPRARLSVQWELPSVVFASQVMRVPTLLTNTGFIDSGPIGIRVVDPPPPTASIGTHESVIITVDKSTPLPSSLAPGESAQVTLWTHWHASNAQVEWTYGQGAPGAKAHAHVDVHPIAVTMVPLVNAAHATWAPLSGSSRD</sequence>
<dbReference type="InterPro" id="IPR024420">
    <property type="entry name" value="TRAPP_III_complex_Trs85"/>
</dbReference>
<dbReference type="GO" id="GO:1990072">
    <property type="term" value="C:TRAPPIII protein complex"/>
    <property type="evidence" value="ECO:0007669"/>
    <property type="project" value="TreeGrafter"/>
</dbReference>
<dbReference type="AlphaFoldDB" id="A0A1Y2I3D5"/>
<evidence type="ECO:0000313" key="2">
    <source>
        <dbReference type="Proteomes" id="UP000193411"/>
    </source>
</evidence>
<accession>A0A1Y2I3D5</accession>
<dbReference type="Gene3D" id="1.25.40.10">
    <property type="entry name" value="Tetratricopeptide repeat domain"/>
    <property type="match status" value="1"/>
</dbReference>
<dbReference type="STRING" id="765915.A0A1Y2I3D5"/>
<comment type="caution">
    <text evidence="1">The sequence shown here is derived from an EMBL/GenBank/DDBJ whole genome shotgun (WGS) entry which is preliminary data.</text>
</comment>
<dbReference type="OrthoDB" id="437922at2759"/>
<evidence type="ECO:0000313" key="1">
    <source>
        <dbReference type="EMBL" id="ORZ39912.1"/>
    </source>
</evidence>
<reference evidence="1 2" key="1">
    <citation type="submission" date="2016-07" db="EMBL/GenBank/DDBJ databases">
        <title>Pervasive Adenine N6-methylation of Active Genes in Fungi.</title>
        <authorList>
            <consortium name="DOE Joint Genome Institute"/>
            <person name="Mondo S.J."/>
            <person name="Dannebaum R.O."/>
            <person name="Kuo R.C."/>
            <person name="Labutti K."/>
            <person name="Haridas S."/>
            <person name="Kuo A."/>
            <person name="Salamov A."/>
            <person name="Ahrendt S.R."/>
            <person name="Lipzen A."/>
            <person name="Sullivan W."/>
            <person name="Andreopoulos W.B."/>
            <person name="Clum A."/>
            <person name="Lindquist E."/>
            <person name="Daum C."/>
            <person name="Ramamoorthy G.K."/>
            <person name="Gryganskyi A."/>
            <person name="Culley D."/>
            <person name="Magnuson J.K."/>
            <person name="James T.Y."/>
            <person name="O'Malley M.A."/>
            <person name="Stajich J.E."/>
            <person name="Spatafora J.W."/>
            <person name="Visel A."/>
            <person name="Grigoriev I.V."/>
        </authorList>
    </citation>
    <scope>NUCLEOTIDE SEQUENCE [LARGE SCALE GENOMIC DNA]</scope>
    <source>
        <strain evidence="1 2">PL171</strain>
    </source>
</reference>
<name>A0A1Y2I3D5_9FUNG</name>
<dbReference type="PANTHER" id="PTHR12975">
    <property type="entry name" value="TRANSPORT PROTEIN TRAPP"/>
    <property type="match status" value="1"/>
</dbReference>
<dbReference type="Proteomes" id="UP000193411">
    <property type="component" value="Unassembled WGS sequence"/>
</dbReference>
<protein>
    <submittedName>
        <fullName evidence="1">ER-golgi trafficking TRAPP I complex 85 kDa subunit-domain-containing protein</fullName>
    </submittedName>
</protein>
<dbReference type="EMBL" id="MCFL01000004">
    <property type="protein sequence ID" value="ORZ39912.1"/>
    <property type="molecule type" value="Genomic_DNA"/>
</dbReference>